<proteinExistence type="predicted"/>
<evidence type="ECO:0000256" key="2">
    <source>
        <dbReference type="SAM" id="MobiDB-lite"/>
    </source>
</evidence>
<reference evidence="4 5" key="1">
    <citation type="submission" date="2014-03" db="EMBL/GenBank/DDBJ databases">
        <authorList>
            <person name="Urmite Genomes U."/>
        </authorList>
    </citation>
    <scope>NUCLEOTIDE SEQUENCE [LARGE SCALE GENOMIC DNA]</scope>
    <source>
        <strain evidence="4 5">Vm-5</strain>
    </source>
</reference>
<evidence type="ECO:0000313" key="4">
    <source>
        <dbReference type="EMBL" id="CDQ41013.1"/>
    </source>
</evidence>
<keyword evidence="3" id="KW-0732">Signal</keyword>
<dbReference type="InterPro" id="IPR027304">
    <property type="entry name" value="Trigger_fact/SurA_dom_sf"/>
</dbReference>
<dbReference type="SUPFAM" id="SSF109998">
    <property type="entry name" value="Triger factor/SurA peptide-binding domain-like"/>
    <property type="match status" value="1"/>
</dbReference>
<accession>A0A024QER1</accession>
<keyword evidence="5" id="KW-1185">Reference proteome</keyword>
<dbReference type="InterPro" id="IPR050245">
    <property type="entry name" value="PrsA_foldase"/>
</dbReference>
<dbReference type="OrthoDB" id="2969382at2"/>
<sequence precursor="true">MKKLILLGFTLTLAIVLAACGDDNAEGDNSNEQATEQEQGSSSEEGQQQQQQKVEVTDEEKVAADKAVASVNGEEIKGDRYNPTYSQLKITMGQYGQDVSDQEKLKEQAITVLVEQHLIREDAKSKGIEVSDKEVQSEFDTLKEQNGDQLTAAMEQFQLNEEQFKTMLKDDLITTKYIDSQLDIKVTDKEIEEYYNQIKEQNQEIGELKDLEEQIKAQVEQQKTNEQLQAKVDELKKDAEVETLI</sequence>
<dbReference type="GO" id="GO:0016853">
    <property type="term" value="F:isomerase activity"/>
    <property type="evidence" value="ECO:0007669"/>
    <property type="project" value="UniProtKB-KW"/>
</dbReference>
<gene>
    <name evidence="4" type="ORF">BN990_03363</name>
</gene>
<dbReference type="EMBL" id="CCDP010000002">
    <property type="protein sequence ID" value="CDQ41013.1"/>
    <property type="molecule type" value="Genomic_DNA"/>
</dbReference>
<dbReference type="Proteomes" id="UP000028875">
    <property type="component" value="Unassembled WGS sequence"/>
</dbReference>
<feature type="compositionally biased region" description="Low complexity" evidence="2">
    <location>
        <begin position="32"/>
        <end position="54"/>
    </location>
</feature>
<comment type="caution">
    <text evidence="4">The sequence shown here is derived from an EMBL/GenBank/DDBJ whole genome shotgun (WGS) entry which is preliminary data.</text>
</comment>
<name>A0A024QER1_9BACI</name>
<dbReference type="Gene3D" id="1.10.4030.10">
    <property type="entry name" value="Porin chaperone SurA, peptide-binding domain"/>
    <property type="match status" value="1"/>
</dbReference>
<reference evidence="5" key="2">
    <citation type="submission" date="2014-05" db="EMBL/GenBank/DDBJ databases">
        <title>Draft genome sequence of Virgibacillus massiliensis Vm-5.</title>
        <authorList>
            <person name="Khelaifia S."/>
            <person name="Croce O."/>
            <person name="Lagier J.C."/>
            <person name="Raoult D."/>
        </authorList>
    </citation>
    <scope>NUCLEOTIDE SEQUENCE [LARGE SCALE GENOMIC DNA]</scope>
    <source>
        <strain evidence="5">Vm-5</strain>
    </source>
</reference>
<feature type="chain" id="PRO_5039179212" evidence="3">
    <location>
        <begin position="19"/>
        <end position="245"/>
    </location>
</feature>
<dbReference type="PROSITE" id="PS51257">
    <property type="entry name" value="PROKAR_LIPOPROTEIN"/>
    <property type="match status" value="1"/>
</dbReference>
<feature type="compositionally biased region" description="Basic and acidic residues" evidence="2">
    <location>
        <begin position="55"/>
        <end position="64"/>
    </location>
</feature>
<evidence type="ECO:0000313" key="5">
    <source>
        <dbReference type="Proteomes" id="UP000028875"/>
    </source>
</evidence>
<feature type="signal peptide" evidence="3">
    <location>
        <begin position="1"/>
        <end position="18"/>
    </location>
</feature>
<organism evidence="4 5">
    <name type="scientific">Virgibacillus massiliensis</name>
    <dbReference type="NCBI Taxonomy" id="1462526"/>
    <lineage>
        <taxon>Bacteria</taxon>
        <taxon>Bacillati</taxon>
        <taxon>Bacillota</taxon>
        <taxon>Bacilli</taxon>
        <taxon>Bacillales</taxon>
        <taxon>Bacillaceae</taxon>
        <taxon>Virgibacillus</taxon>
    </lineage>
</organism>
<dbReference type="eggNOG" id="COG0760">
    <property type="taxonomic scope" value="Bacteria"/>
</dbReference>
<evidence type="ECO:0000256" key="1">
    <source>
        <dbReference type="SAM" id="Coils"/>
    </source>
</evidence>
<feature type="region of interest" description="Disordered" evidence="2">
    <location>
        <begin position="25"/>
        <end position="69"/>
    </location>
</feature>
<dbReference type="AlphaFoldDB" id="A0A024QER1"/>
<dbReference type="PANTHER" id="PTHR47245">
    <property type="entry name" value="PEPTIDYLPROLYL ISOMERASE"/>
    <property type="match status" value="1"/>
</dbReference>
<keyword evidence="4" id="KW-0413">Isomerase</keyword>
<dbReference type="STRING" id="1462526.BN990_03363"/>
<protein>
    <submittedName>
        <fullName evidence="4">Peptidylprolyl isomerase</fullName>
    </submittedName>
</protein>
<dbReference type="RefSeq" id="WP_021288695.1">
    <property type="nucleotide sequence ID" value="NZ_BNER01000007.1"/>
</dbReference>
<dbReference type="Pfam" id="PF13624">
    <property type="entry name" value="SurA_N_3"/>
    <property type="match status" value="1"/>
</dbReference>
<feature type="coiled-coil region" evidence="1">
    <location>
        <begin position="184"/>
        <end position="245"/>
    </location>
</feature>
<evidence type="ECO:0000256" key="3">
    <source>
        <dbReference type="SAM" id="SignalP"/>
    </source>
</evidence>
<dbReference type="PANTHER" id="PTHR47245:SF2">
    <property type="entry name" value="PEPTIDYL-PROLYL CIS-TRANS ISOMERASE HP_0175-RELATED"/>
    <property type="match status" value="1"/>
</dbReference>
<keyword evidence="1" id="KW-0175">Coiled coil</keyword>